<feature type="transmembrane region" description="Helical" evidence="7">
    <location>
        <begin position="429"/>
        <end position="448"/>
    </location>
</feature>
<dbReference type="InterPro" id="IPR005829">
    <property type="entry name" value="Sugar_transporter_CS"/>
</dbReference>
<comment type="subcellular location">
    <subcellularLocation>
        <location evidence="1">Cell membrane</location>
        <topology evidence="1">Multi-pass membrane protein</topology>
    </subcellularLocation>
</comment>
<dbReference type="PROSITE" id="PS50850">
    <property type="entry name" value="MFS"/>
    <property type="match status" value="1"/>
</dbReference>
<evidence type="ECO:0000256" key="3">
    <source>
        <dbReference type="ARBA" id="ARBA00022475"/>
    </source>
</evidence>
<feature type="transmembrane region" description="Helical" evidence="7">
    <location>
        <begin position="387"/>
        <end position="408"/>
    </location>
</feature>
<dbReference type="GO" id="GO:0005886">
    <property type="term" value="C:plasma membrane"/>
    <property type="evidence" value="ECO:0007669"/>
    <property type="project" value="UniProtKB-SubCell"/>
</dbReference>
<evidence type="ECO:0000256" key="2">
    <source>
        <dbReference type="ARBA" id="ARBA00022448"/>
    </source>
</evidence>
<feature type="transmembrane region" description="Helical" evidence="7">
    <location>
        <begin position="142"/>
        <end position="159"/>
    </location>
</feature>
<feature type="transmembrane region" description="Helical" evidence="7">
    <location>
        <begin position="77"/>
        <end position="97"/>
    </location>
</feature>
<evidence type="ECO:0000256" key="4">
    <source>
        <dbReference type="ARBA" id="ARBA00022692"/>
    </source>
</evidence>
<gene>
    <name evidence="9" type="ORF">GCM10011494_15180</name>
</gene>
<dbReference type="InterPro" id="IPR050171">
    <property type="entry name" value="MFS_Transporters"/>
</dbReference>
<dbReference type="GO" id="GO:0022857">
    <property type="term" value="F:transmembrane transporter activity"/>
    <property type="evidence" value="ECO:0007669"/>
    <property type="project" value="InterPro"/>
</dbReference>
<feature type="transmembrane region" description="Helical" evidence="7">
    <location>
        <begin position="229"/>
        <end position="251"/>
    </location>
</feature>
<dbReference type="Gene3D" id="1.20.1250.20">
    <property type="entry name" value="MFS general substrate transporter like domains"/>
    <property type="match status" value="2"/>
</dbReference>
<feature type="transmembrane region" description="Helical" evidence="7">
    <location>
        <begin position="454"/>
        <end position="473"/>
    </location>
</feature>
<keyword evidence="3" id="KW-1003">Cell membrane</keyword>
<proteinExistence type="predicted"/>
<evidence type="ECO:0000259" key="8">
    <source>
        <dbReference type="PROSITE" id="PS50850"/>
    </source>
</evidence>
<reference evidence="9" key="2">
    <citation type="submission" date="2020-09" db="EMBL/GenBank/DDBJ databases">
        <authorList>
            <person name="Sun Q."/>
            <person name="Zhou Y."/>
        </authorList>
    </citation>
    <scope>NUCLEOTIDE SEQUENCE</scope>
    <source>
        <strain evidence="9">CGMCC 1.15095</strain>
    </source>
</reference>
<dbReference type="InterPro" id="IPR011701">
    <property type="entry name" value="MFS"/>
</dbReference>
<keyword evidence="10" id="KW-1185">Reference proteome</keyword>
<sequence>MSVPRRPFRHWPRLDRAHGHIAYIDPQTEQINPPLIGQTAEAFSIVEAAKITDVHSMEPSKLKHGIQENVTQFAHQLIQVLLVGFALGMMRTVVPAMAETEFGVRRGSFLLLTAFVVAFGVVKAAMNFLAGRMSERVGRKRVLFWGWMVALPIPFMIWYAPTWNWIIAATVLLGINQGLCWSMTQTAKLDITRGDQRGLTVGLNEFSGYFGVALAGIVTGYIAETMGPRLGLLVFGLAAVVVALALTILWVKDTLPWAQAEAAARKTAAPGYSGRYPTGVSEHPSSGEVFAVMSWRDRRLAAISQAGLVEKFVDALVWVILPVFLVSKAATLPEVGWVVGAYGFVWGGSQLFTGRLSDQIGRFWPCVTGMWICGAGVAMVLCGEGLLWWSLSASVAGLGMGLLYPNLSAAVADITPPEWRGSAIGIYRFWRDLGYGIGALGLGVTASVSGGIEAAFWFVSLSMFLSGTLLYWFSEETHPRFNPALPQA</sequence>
<evidence type="ECO:0000256" key="6">
    <source>
        <dbReference type="ARBA" id="ARBA00023136"/>
    </source>
</evidence>
<dbReference type="SUPFAM" id="SSF103473">
    <property type="entry name" value="MFS general substrate transporter"/>
    <property type="match status" value="1"/>
</dbReference>
<organism evidence="9 10">
    <name type="scientific">Novosphingobium endophyticum</name>
    <dbReference type="NCBI Taxonomy" id="1955250"/>
    <lineage>
        <taxon>Bacteria</taxon>
        <taxon>Pseudomonadati</taxon>
        <taxon>Pseudomonadota</taxon>
        <taxon>Alphaproteobacteria</taxon>
        <taxon>Sphingomonadales</taxon>
        <taxon>Sphingomonadaceae</taxon>
        <taxon>Novosphingobium</taxon>
    </lineage>
</organism>
<dbReference type="AlphaFoldDB" id="A0A916TR99"/>
<feature type="transmembrane region" description="Helical" evidence="7">
    <location>
        <begin position="206"/>
        <end position="223"/>
    </location>
</feature>
<dbReference type="EMBL" id="BMHK01000007">
    <property type="protein sequence ID" value="GGB97657.1"/>
    <property type="molecule type" value="Genomic_DNA"/>
</dbReference>
<dbReference type="Pfam" id="PF07690">
    <property type="entry name" value="MFS_1"/>
    <property type="match status" value="2"/>
</dbReference>
<evidence type="ECO:0000256" key="7">
    <source>
        <dbReference type="SAM" id="Phobius"/>
    </source>
</evidence>
<evidence type="ECO:0000256" key="5">
    <source>
        <dbReference type="ARBA" id="ARBA00022989"/>
    </source>
</evidence>
<keyword evidence="6 7" id="KW-0472">Membrane</keyword>
<accession>A0A916TR99</accession>
<comment type="caution">
    <text evidence="9">The sequence shown here is derived from an EMBL/GenBank/DDBJ whole genome shotgun (WGS) entry which is preliminary data.</text>
</comment>
<feature type="transmembrane region" description="Helical" evidence="7">
    <location>
        <begin position="165"/>
        <end position="185"/>
    </location>
</feature>
<reference evidence="9" key="1">
    <citation type="journal article" date="2014" name="Int. J. Syst. Evol. Microbiol.">
        <title>Complete genome sequence of Corynebacterium casei LMG S-19264T (=DSM 44701T), isolated from a smear-ripened cheese.</title>
        <authorList>
            <consortium name="US DOE Joint Genome Institute (JGI-PGF)"/>
            <person name="Walter F."/>
            <person name="Albersmeier A."/>
            <person name="Kalinowski J."/>
            <person name="Ruckert C."/>
        </authorList>
    </citation>
    <scope>NUCLEOTIDE SEQUENCE</scope>
    <source>
        <strain evidence="9">CGMCC 1.15095</strain>
    </source>
</reference>
<dbReference type="RefSeq" id="WP_229736236.1">
    <property type="nucleotide sequence ID" value="NZ_BMHK01000007.1"/>
</dbReference>
<dbReference type="InterPro" id="IPR020846">
    <property type="entry name" value="MFS_dom"/>
</dbReference>
<feature type="transmembrane region" description="Helical" evidence="7">
    <location>
        <begin position="363"/>
        <end position="381"/>
    </location>
</feature>
<protein>
    <submittedName>
        <fullName evidence="9">MFS transporter</fullName>
    </submittedName>
</protein>
<evidence type="ECO:0000313" key="9">
    <source>
        <dbReference type="EMBL" id="GGB97657.1"/>
    </source>
</evidence>
<evidence type="ECO:0000256" key="1">
    <source>
        <dbReference type="ARBA" id="ARBA00004651"/>
    </source>
</evidence>
<dbReference type="InterPro" id="IPR036259">
    <property type="entry name" value="MFS_trans_sf"/>
</dbReference>
<dbReference type="PANTHER" id="PTHR23517">
    <property type="entry name" value="RESISTANCE PROTEIN MDTM, PUTATIVE-RELATED-RELATED"/>
    <property type="match status" value="1"/>
</dbReference>
<name>A0A916TR99_9SPHN</name>
<keyword evidence="5 7" id="KW-1133">Transmembrane helix</keyword>
<feature type="domain" description="Major facilitator superfamily (MFS) profile" evidence="8">
    <location>
        <begin position="72"/>
        <end position="478"/>
    </location>
</feature>
<feature type="transmembrane region" description="Helical" evidence="7">
    <location>
        <begin position="109"/>
        <end position="130"/>
    </location>
</feature>
<dbReference type="Proteomes" id="UP000608154">
    <property type="component" value="Unassembled WGS sequence"/>
</dbReference>
<keyword evidence="2" id="KW-0813">Transport</keyword>
<dbReference type="PROSITE" id="PS00216">
    <property type="entry name" value="SUGAR_TRANSPORT_1"/>
    <property type="match status" value="1"/>
</dbReference>
<dbReference type="PANTHER" id="PTHR23517:SF3">
    <property type="entry name" value="INTEGRAL MEMBRANE TRANSPORT PROTEIN"/>
    <property type="match status" value="1"/>
</dbReference>
<keyword evidence="4 7" id="KW-0812">Transmembrane</keyword>
<evidence type="ECO:0000313" key="10">
    <source>
        <dbReference type="Proteomes" id="UP000608154"/>
    </source>
</evidence>